<dbReference type="SUPFAM" id="SSF46785">
    <property type="entry name" value="Winged helix' DNA-binding domain"/>
    <property type="match status" value="1"/>
</dbReference>
<evidence type="ECO:0000256" key="3">
    <source>
        <dbReference type="ARBA" id="ARBA00023163"/>
    </source>
</evidence>
<evidence type="ECO:0000256" key="2">
    <source>
        <dbReference type="ARBA" id="ARBA00023125"/>
    </source>
</evidence>
<organism evidence="5 6">
    <name type="scientific">Asticcacaulis aquaticus</name>
    <dbReference type="NCBI Taxonomy" id="2984212"/>
    <lineage>
        <taxon>Bacteria</taxon>
        <taxon>Pseudomonadati</taxon>
        <taxon>Pseudomonadota</taxon>
        <taxon>Alphaproteobacteria</taxon>
        <taxon>Caulobacterales</taxon>
        <taxon>Caulobacteraceae</taxon>
        <taxon>Asticcacaulis</taxon>
    </lineage>
</organism>
<evidence type="ECO:0000259" key="4">
    <source>
        <dbReference type="PROSITE" id="PS50949"/>
    </source>
</evidence>
<evidence type="ECO:0000256" key="1">
    <source>
        <dbReference type="ARBA" id="ARBA00023015"/>
    </source>
</evidence>
<comment type="caution">
    <text evidence="5">The sequence shown here is derived from an EMBL/GenBank/DDBJ whole genome shotgun (WGS) entry which is preliminary data.</text>
</comment>
<dbReference type="Gene3D" id="1.10.10.10">
    <property type="entry name" value="Winged helix-like DNA-binding domain superfamily/Winged helix DNA-binding domain"/>
    <property type="match status" value="1"/>
</dbReference>
<keyword evidence="6" id="KW-1185">Reference proteome</keyword>
<dbReference type="InterPro" id="IPR008920">
    <property type="entry name" value="TF_FadR/GntR_C"/>
</dbReference>
<accession>A0ABT5HWX9</accession>
<reference evidence="5 6" key="1">
    <citation type="submission" date="2023-01" db="EMBL/GenBank/DDBJ databases">
        <title>Novel species of the genus Asticcacaulis isolated from rivers.</title>
        <authorList>
            <person name="Lu H."/>
        </authorList>
    </citation>
    <scope>NUCLEOTIDE SEQUENCE [LARGE SCALE GENOMIC DNA]</scope>
    <source>
        <strain evidence="5 6">BYS171W</strain>
    </source>
</reference>
<dbReference type="SUPFAM" id="SSF48008">
    <property type="entry name" value="GntR ligand-binding domain-like"/>
    <property type="match status" value="1"/>
</dbReference>
<dbReference type="EMBL" id="JAQQKX010000013">
    <property type="protein sequence ID" value="MDC7684544.1"/>
    <property type="molecule type" value="Genomic_DNA"/>
</dbReference>
<dbReference type="Pfam" id="PF07729">
    <property type="entry name" value="FCD"/>
    <property type="match status" value="1"/>
</dbReference>
<dbReference type="InterPro" id="IPR000524">
    <property type="entry name" value="Tscrpt_reg_HTH_GntR"/>
</dbReference>
<dbReference type="InterPro" id="IPR036390">
    <property type="entry name" value="WH_DNA-bd_sf"/>
</dbReference>
<dbReference type="Gene3D" id="1.20.120.530">
    <property type="entry name" value="GntR ligand-binding domain-like"/>
    <property type="match status" value="1"/>
</dbReference>
<gene>
    <name evidence="5" type="ORF">PQU92_14765</name>
</gene>
<evidence type="ECO:0000313" key="5">
    <source>
        <dbReference type="EMBL" id="MDC7684544.1"/>
    </source>
</evidence>
<dbReference type="PANTHER" id="PTHR43537">
    <property type="entry name" value="TRANSCRIPTIONAL REGULATOR, GNTR FAMILY"/>
    <property type="match status" value="1"/>
</dbReference>
<dbReference type="PROSITE" id="PS50949">
    <property type="entry name" value="HTH_GNTR"/>
    <property type="match status" value="1"/>
</dbReference>
<sequence length="247" mass="27776">MKLYQQVASQILKHIQSGKFTVGDRLPTERELAAEYSVSRNTVREALIMLESRDWVVITQGRGVEILKIAPENLLPFKDSEIGTFKLLEARRLIEGEVCALAAVNITPSELDHLERLLGQMTDPDRDIAERADREFHITIAQASDNEAIKAMVEMLWDWRYHSASARQLMVDIADNGMTHRVIEHGAIVDALKSGSGAAARQAMRDHLDRVVTHLLEAVEDAAVQQVRAANSRRRQHFTHRAKGVDV</sequence>
<proteinExistence type="predicted"/>
<keyword evidence="1" id="KW-0805">Transcription regulation</keyword>
<dbReference type="PANTHER" id="PTHR43537:SF5">
    <property type="entry name" value="UXU OPERON TRANSCRIPTIONAL REGULATOR"/>
    <property type="match status" value="1"/>
</dbReference>
<dbReference type="RefSeq" id="WP_272749017.1">
    <property type="nucleotide sequence ID" value="NZ_JAQQKX010000013.1"/>
</dbReference>
<dbReference type="SMART" id="SM00895">
    <property type="entry name" value="FCD"/>
    <property type="match status" value="1"/>
</dbReference>
<feature type="domain" description="HTH gntR-type" evidence="4">
    <location>
        <begin position="1"/>
        <end position="69"/>
    </location>
</feature>
<dbReference type="Proteomes" id="UP001214854">
    <property type="component" value="Unassembled WGS sequence"/>
</dbReference>
<dbReference type="Pfam" id="PF00392">
    <property type="entry name" value="GntR"/>
    <property type="match status" value="1"/>
</dbReference>
<protein>
    <submittedName>
        <fullName evidence="5">FadR/GntR family transcriptional regulator</fullName>
    </submittedName>
</protein>
<name>A0ABT5HWX9_9CAUL</name>
<dbReference type="InterPro" id="IPR036388">
    <property type="entry name" value="WH-like_DNA-bd_sf"/>
</dbReference>
<evidence type="ECO:0000313" key="6">
    <source>
        <dbReference type="Proteomes" id="UP001214854"/>
    </source>
</evidence>
<dbReference type="PRINTS" id="PR00035">
    <property type="entry name" value="HTHGNTR"/>
</dbReference>
<keyword evidence="2" id="KW-0238">DNA-binding</keyword>
<keyword evidence="3" id="KW-0804">Transcription</keyword>
<dbReference type="InterPro" id="IPR011711">
    <property type="entry name" value="GntR_C"/>
</dbReference>
<dbReference type="SMART" id="SM00345">
    <property type="entry name" value="HTH_GNTR"/>
    <property type="match status" value="1"/>
</dbReference>
<dbReference type="CDD" id="cd07377">
    <property type="entry name" value="WHTH_GntR"/>
    <property type="match status" value="1"/>
</dbReference>